<evidence type="ECO:0000256" key="4">
    <source>
        <dbReference type="ARBA" id="ARBA00022840"/>
    </source>
</evidence>
<protein>
    <submittedName>
        <fullName evidence="7">ABC transporter ATP-binding protein</fullName>
    </submittedName>
</protein>
<keyword evidence="4 7" id="KW-0067">ATP-binding</keyword>
<evidence type="ECO:0000259" key="6">
    <source>
        <dbReference type="PROSITE" id="PS50893"/>
    </source>
</evidence>
<dbReference type="Pfam" id="PF00005">
    <property type="entry name" value="ABC_tran"/>
    <property type="match status" value="1"/>
</dbReference>
<evidence type="ECO:0000256" key="2">
    <source>
        <dbReference type="ARBA" id="ARBA00022448"/>
    </source>
</evidence>
<dbReference type="GO" id="GO:0016887">
    <property type="term" value="F:ATP hydrolysis activity"/>
    <property type="evidence" value="ECO:0007669"/>
    <property type="project" value="InterPro"/>
</dbReference>
<keyword evidence="2" id="KW-0813">Transport</keyword>
<evidence type="ECO:0000313" key="7">
    <source>
        <dbReference type="EMBL" id="HHI97044.1"/>
    </source>
</evidence>
<sequence length="229" mass="25096">MLEVKDLTVRYGAITALAGVDLTVAEGEFVVLLGRNGAGKSSLLKAIVGQVPCQGRIFFEGRELSSLPPWRRVKMGLCLVPEGRHVFGSLTVKENLELGGFVSPKELARRLEEVYTLFPVLKERQDLPAGTLSGGEQQMLAIARALMARPRLLLLDEPSMGLAPKVVQEIYATLAALKGKLTVLLVEQNAKKALQLADRGYLLENGRLVATWQGEEIQETFIQQVYLGK</sequence>
<organism evidence="7">
    <name type="scientific">Thermodesulfatator atlanticus</name>
    <dbReference type="NCBI Taxonomy" id="501497"/>
    <lineage>
        <taxon>Bacteria</taxon>
        <taxon>Pseudomonadati</taxon>
        <taxon>Thermodesulfobacteriota</taxon>
        <taxon>Thermodesulfobacteria</taxon>
        <taxon>Thermodesulfobacteriales</taxon>
        <taxon>Thermodesulfatatoraceae</taxon>
        <taxon>Thermodesulfatator</taxon>
    </lineage>
</organism>
<feature type="domain" description="ABC transporter" evidence="6">
    <location>
        <begin position="2"/>
        <end position="227"/>
    </location>
</feature>
<proteinExistence type="inferred from homology"/>
<accession>A0A7V5NZE2</accession>
<dbReference type="PROSITE" id="PS50893">
    <property type="entry name" value="ABC_TRANSPORTER_2"/>
    <property type="match status" value="1"/>
</dbReference>
<dbReference type="InterPro" id="IPR003593">
    <property type="entry name" value="AAA+_ATPase"/>
</dbReference>
<dbReference type="GO" id="GO:0015807">
    <property type="term" value="P:L-amino acid transport"/>
    <property type="evidence" value="ECO:0007669"/>
    <property type="project" value="TreeGrafter"/>
</dbReference>
<dbReference type="PROSITE" id="PS00211">
    <property type="entry name" value="ABC_TRANSPORTER_1"/>
    <property type="match status" value="1"/>
</dbReference>
<reference evidence="7" key="1">
    <citation type="journal article" date="2020" name="mSystems">
        <title>Genome- and Community-Level Interaction Insights into Carbon Utilization and Element Cycling Functions of Hydrothermarchaeota in Hydrothermal Sediment.</title>
        <authorList>
            <person name="Zhou Z."/>
            <person name="Liu Y."/>
            <person name="Xu W."/>
            <person name="Pan J."/>
            <person name="Luo Z.H."/>
            <person name="Li M."/>
        </authorList>
    </citation>
    <scope>NUCLEOTIDE SEQUENCE [LARGE SCALE GENOMIC DNA]</scope>
    <source>
        <strain evidence="7">HyVt-533</strain>
    </source>
</reference>
<evidence type="ECO:0000256" key="3">
    <source>
        <dbReference type="ARBA" id="ARBA00022741"/>
    </source>
</evidence>
<dbReference type="Gene3D" id="3.40.50.300">
    <property type="entry name" value="P-loop containing nucleotide triphosphate hydrolases"/>
    <property type="match status" value="1"/>
</dbReference>
<keyword evidence="3" id="KW-0547">Nucleotide-binding</keyword>
<dbReference type="PANTHER" id="PTHR43820:SF4">
    <property type="entry name" value="HIGH-AFFINITY BRANCHED-CHAIN AMINO ACID TRANSPORT ATP-BINDING PROTEIN LIVF"/>
    <property type="match status" value="1"/>
</dbReference>
<dbReference type="InterPro" id="IPR017871">
    <property type="entry name" value="ABC_transporter-like_CS"/>
</dbReference>
<gene>
    <name evidence="7" type="ORF">ENJ96_04260</name>
</gene>
<comment type="similarity">
    <text evidence="1">Belongs to the ABC transporter superfamily.</text>
</comment>
<evidence type="ECO:0000256" key="5">
    <source>
        <dbReference type="ARBA" id="ARBA00022970"/>
    </source>
</evidence>
<dbReference type="GO" id="GO:0015658">
    <property type="term" value="F:branched-chain amino acid transmembrane transporter activity"/>
    <property type="evidence" value="ECO:0007669"/>
    <property type="project" value="TreeGrafter"/>
</dbReference>
<dbReference type="PANTHER" id="PTHR43820">
    <property type="entry name" value="HIGH-AFFINITY BRANCHED-CHAIN AMINO ACID TRANSPORT ATP-BINDING PROTEIN LIVF"/>
    <property type="match status" value="1"/>
</dbReference>
<comment type="caution">
    <text evidence="7">The sequence shown here is derived from an EMBL/GenBank/DDBJ whole genome shotgun (WGS) entry which is preliminary data.</text>
</comment>
<dbReference type="SMART" id="SM00382">
    <property type="entry name" value="AAA"/>
    <property type="match status" value="1"/>
</dbReference>
<name>A0A7V5NZE2_9BACT</name>
<evidence type="ECO:0000256" key="1">
    <source>
        <dbReference type="ARBA" id="ARBA00005417"/>
    </source>
</evidence>
<dbReference type="EMBL" id="DROK01000128">
    <property type="protein sequence ID" value="HHI97044.1"/>
    <property type="molecule type" value="Genomic_DNA"/>
</dbReference>
<dbReference type="InterPro" id="IPR052156">
    <property type="entry name" value="BCAA_Transport_ATP-bd_LivF"/>
</dbReference>
<dbReference type="InterPro" id="IPR003439">
    <property type="entry name" value="ABC_transporter-like_ATP-bd"/>
</dbReference>
<dbReference type="SUPFAM" id="SSF52540">
    <property type="entry name" value="P-loop containing nucleoside triphosphate hydrolases"/>
    <property type="match status" value="1"/>
</dbReference>
<keyword evidence="5" id="KW-0029">Amino-acid transport</keyword>
<dbReference type="InterPro" id="IPR027417">
    <property type="entry name" value="P-loop_NTPase"/>
</dbReference>
<dbReference type="Proteomes" id="UP000886101">
    <property type="component" value="Unassembled WGS sequence"/>
</dbReference>
<dbReference type="AlphaFoldDB" id="A0A7V5NZE2"/>
<dbReference type="GO" id="GO:0005524">
    <property type="term" value="F:ATP binding"/>
    <property type="evidence" value="ECO:0007669"/>
    <property type="project" value="UniProtKB-KW"/>
</dbReference>
<dbReference type="CDD" id="cd03224">
    <property type="entry name" value="ABC_TM1139_LivF_branched"/>
    <property type="match status" value="1"/>
</dbReference>